<dbReference type="EMBL" id="PCRM01000039">
    <property type="protein sequence ID" value="PIP21439.1"/>
    <property type="molecule type" value="Genomic_DNA"/>
</dbReference>
<protein>
    <recommendedName>
        <fullName evidence="3">Polymerase nucleotidyl transferase domain-containing protein</fullName>
    </recommendedName>
</protein>
<gene>
    <name evidence="1" type="ORF">COX39_02825</name>
</gene>
<name>A0A2G9YQA2_9BACT</name>
<dbReference type="Proteomes" id="UP000231567">
    <property type="component" value="Unassembled WGS sequence"/>
</dbReference>
<accession>A0A2G9YQA2</accession>
<evidence type="ECO:0000313" key="1">
    <source>
        <dbReference type="EMBL" id="PIP21439.1"/>
    </source>
</evidence>
<sequence length="321" mass="37748">MIKQEICQSILSTLAFFDLFDRPLTLEELEIYLWRATARNDEIKQAVRLLLNEEIIVEQNGFFAFKRRKKIIPLHLRRRQISSKKLQIAKRAVKDLQWVPFLRGIFVIQSLALDNAKPSSDIDLLIVSAKNRLWLCRLLVIATIFVLGLRKSKHKKCDKICLGYYLVENGLNIQKTKLIGLDILTPYWIAWARPLYSFSNFFKFWQANAWVADNIPNFKLKLRSNLIADLVADSKILRDWRNLFEWLLGGIWGTIFNVISGKLQIWRIYSLPEARRPGANIRADDKMVELHHFSQRQEILRRWLSKTKNIELKNTKMKTLA</sequence>
<evidence type="ECO:0000313" key="2">
    <source>
        <dbReference type="Proteomes" id="UP000231567"/>
    </source>
</evidence>
<comment type="caution">
    <text evidence="1">The sequence shown here is derived from an EMBL/GenBank/DDBJ whole genome shotgun (WGS) entry which is preliminary data.</text>
</comment>
<reference evidence="1 2" key="1">
    <citation type="submission" date="2017-09" db="EMBL/GenBank/DDBJ databases">
        <title>Depth-based differentiation of microbial function through sediment-hosted aquifers and enrichment of novel symbionts in the deep terrestrial subsurface.</title>
        <authorList>
            <person name="Probst A.J."/>
            <person name="Ladd B."/>
            <person name="Jarett J.K."/>
            <person name="Geller-Mcgrath D.E."/>
            <person name="Sieber C.M."/>
            <person name="Emerson J.B."/>
            <person name="Anantharaman K."/>
            <person name="Thomas B.C."/>
            <person name="Malmstrom R."/>
            <person name="Stieglmeier M."/>
            <person name="Klingl A."/>
            <person name="Woyke T."/>
            <person name="Ryan C.M."/>
            <person name="Banfield J.F."/>
        </authorList>
    </citation>
    <scope>NUCLEOTIDE SEQUENCE [LARGE SCALE GENOMIC DNA]</scope>
    <source>
        <strain evidence="1">CG23_combo_of_CG06-09_8_20_14_all_40_13</strain>
    </source>
</reference>
<organism evidence="1 2">
    <name type="scientific">Candidatus Nealsonbacteria bacterium CG23_combo_of_CG06-09_8_20_14_all_40_13</name>
    <dbReference type="NCBI Taxonomy" id="1974724"/>
    <lineage>
        <taxon>Bacteria</taxon>
        <taxon>Candidatus Nealsoniibacteriota</taxon>
    </lineage>
</organism>
<evidence type="ECO:0008006" key="3">
    <source>
        <dbReference type="Google" id="ProtNLM"/>
    </source>
</evidence>
<proteinExistence type="predicted"/>
<dbReference type="AlphaFoldDB" id="A0A2G9YQA2"/>